<evidence type="ECO:0000256" key="1">
    <source>
        <dbReference type="SAM" id="Phobius"/>
    </source>
</evidence>
<dbReference type="EMBL" id="LR633966">
    <property type="protein sequence ID" value="VUX54937.1"/>
    <property type="molecule type" value="Genomic_DNA"/>
</dbReference>
<protein>
    <submittedName>
        <fullName evidence="2">Uncharacterized protein</fullName>
    </submittedName>
</protein>
<sequence>MRYSGWKAIAELIGIGAIVASLVFVGVEIQQSRQIALAGRQHEQMERELAVHDVIAENIPLLLKIGSGERLSEEEEILANRLVRTLQVAYFFSYSQAVYLDSPVQDAPIRGLTIILHENPGLKTYWRERRQKMNALSRSMTGRALTGSLVDFEEKVEEYLSILELTVK</sequence>
<evidence type="ECO:0000313" key="2">
    <source>
        <dbReference type="EMBL" id="VUX54937.1"/>
    </source>
</evidence>
<feature type="transmembrane region" description="Helical" evidence="1">
    <location>
        <begin position="6"/>
        <end position="27"/>
    </location>
</feature>
<proteinExistence type="predicted"/>
<keyword evidence="1" id="KW-0472">Membrane</keyword>
<keyword evidence="1" id="KW-1133">Transmembrane helix</keyword>
<reference evidence="2" key="1">
    <citation type="submission" date="2019-07" db="EMBL/GenBank/DDBJ databases">
        <authorList>
            <person name="Weber M."/>
            <person name="Kostadinov I."/>
            <person name="Kostadinov D I."/>
        </authorList>
    </citation>
    <scope>NUCLEOTIDE SEQUENCE</scope>
    <source>
        <strain evidence="2">Gfbio:sag-sample-b02:053724c1-46a9-4a36-b237-ea2bf867836b</strain>
    </source>
</reference>
<name>A0A7D9D209_9GAMM</name>
<dbReference type="AlphaFoldDB" id="A0A7D9D209"/>
<gene>
    <name evidence="2" type="ORF">JTBB02_V1_40017</name>
</gene>
<keyword evidence="1" id="KW-0812">Transmembrane</keyword>
<organism evidence="2">
    <name type="scientific">uncultured Woeseiaceae bacterium</name>
    <dbReference type="NCBI Taxonomy" id="1983305"/>
    <lineage>
        <taxon>Bacteria</taxon>
        <taxon>Pseudomonadati</taxon>
        <taxon>Pseudomonadota</taxon>
        <taxon>Gammaproteobacteria</taxon>
        <taxon>Woeseiales</taxon>
        <taxon>Woeseiaceae</taxon>
        <taxon>environmental samples</taxon>
    </lineage>
</organism>
<accession>A0A7D9D209</accession>